<dbReference type="EMBL" id="QBKP01000008">
    <property type="protein sequence ID" value="PTX49045.1"/>
    <property type="molecule type" value="Genomic_DNA"/>
</dbReference>
<evidence type="ECO:0000256" key="3">
    <source>
        <dbReference type="ARBA" id="ARBA00023125"/>
    </source>
</evidence>
<dbReference type="Proteomes" id="UP000244224">
    <property type="component" value="Unassembled WGS sequence"/>
</dbReference>
<name>A0A2T6AZ08_9RHOB</name>
<dbReference type="InterPro" id="IPR050808">
    <property type="entry name" value="Phage_Integrase"/>
</dbReference>
<evidence type="ECO:0000313" key="8">
    <source>
        <dbReference type="EMBL" id="PTX49045.1"/>
    </source>
</evidence>
<proteinExistence type="inferred from homology"/>
<dbReference type="GO" id="GO:0006310">
    <property type="term" value="P:DNA recombination"/>
    <property type="evidence" value="ECO:0007669"/>
    <property type="project" value="UniProtKB-KW"/>
</dbReference>
<dbReference type="InterPro" id="IPR025166">
    <property type="entry name" value="Integrase_DNA_bind_dom"/>
</dbReference>
<dbReference type="PANTHER" id="PTHR30629">
    <property type="entry name" value="PROPHAGE INTEGRASE"/>
    <property type="match status" value="1"/>
</dbReference>
<dbReference type="InterPro" id="IPR044068">
    <property type="entry name" value="CB"/>
</dbReference>
<sequence>MTLTDNACKNAKPSDAARKMSDGGGLYLFVTPSGSKLWRMNYRFEGKQKTLSFGAYPAVGLKDARAHRDKAKSVLASGRDPAAQTATEDSFEAVAREWHRSNETKWVPQHSARVLSRLVQDVFPEIGGTRVSEITPSHVLAVLRKVEGRGVRDTPRRLRQSISSVFRYAVASGLTQLDPAASIHDALKARPKTKHRAALKPEELPEFFARLAKYAGNPVTAKAIYFTMLTMTRTAEVRFATWAEFQGDTWRIPAERMKMGKEHLVPLSPQAQAVLATLDRSTEWVFPGVRGSMSENTMIYALYRMGYHSRVTVHGMRSLASTMMNESGLWRADAIERQLAHTPKNEVRAAYNAALYWSERCRMMNWWGDWIEQQKMLGEMLG</sequence>
<dbReference type="InterPro" id="IPR038488">
    <property type="entry name" value="Integrase_DNA-bd_sf"/>
</dbReference>
<dbReference type="Gene3D" id="3.30.160.390">
    <property type="entry name" value="Integrase, DNA-binding domain"/>
    <property type="match status" value="1"/>
</dbReference>
<keyword evidence="4" id="KW-0233">DNA recombination</keyword>
<evidence type="ECO:0000313" key="9">
    <source>
        <dbReference type="Proteomes" id="UP000244224"/>
    </source>
</evidence>
<dbReference type="AlphaFoldDB" id="A0A2T6AZ08"/>
<evidence type="ECO:0000256" key="5">
    <source>
        <dbReference type="PROSITE-ProRule" id="PRU01248"/>
    </source>
</evidence>
<dbReference type="PROSITE" id="PS51900">
    <property type="entry name" value="CB"/>
    <property type="match status" value="1"/>
</dbReference>
<dbReference type="Pfam" id="PF13356">
    <property type="entry name" value="Arm-DNA-bind_3"/>
    <property type="match status" value="1"/>
</dbReference>
<comment type="caution">
    <text evidence="8">The sequence shown here is derived from an EMBL/GenBank/DDBJ whole genome shotgun (WGS) entry which is preliminary data.</text>
</comment>
<comment type="similarity">
    <text evidence="1">Belongs to the 'phage' integrase family.</text>
</comment>
<dbReference type="CDD" id="cd00801">
    <property type="entry name" value="INT_P4_C"/>
    <property type="match status" value="1"/>
</dbReference>
<dbReference type="InterPro" id="IPR013762">
    <property type="entry name" value="Integrase-like_cat_sf"/>
</dbReference>
<evidence type="ECO:0000259" key="7">
    <source>
        <dbReference type="PROSITE" id="PS51900"/>
    </source>
</evidence>
<dbReference type="Pfam" id="PF00589">
    <property type="entry name" value="Phage_integrase"/>
    <property type="match status" value="1"/>
</dbReference>
<dbReference type="SUPFAM" id="SSF56349">
    <property type="entry name" value="DNA breaking-rejoining enzymes"/>
    <property type="match status" value="1"/>
</dbReference>
<keyword evidence="9" id="KW-1185">Reference proteome</keyword>
<keyword evidence="2" id="KW-0229">DNA integration</keyword>
<protein>
    <submittedName>
        <fullName evidence="8">Phage integrase family protein</fullName>
    </submittedName>
</protein>
<dbReference type="Gene3D" id="1.10.443.10">
    <property type="entry name" value="Intergrase catalytic core"/>
    <property type="match status" value="1"/>
</dbReference>
<feature type="domain" description="Tyr recombinase" evidence="6">
    <location>
        <begin position="194"/>
        <end position="365"/>
    </location>
</feature>
<dbReference type="OrthoDB" id="9795573at2"/>
<dbReference type="InterPro" id="IPR002104">
    <property type="entry name" value="Integrase_catalytic"/>
</dbReference>
<evidence type="ECO:0000256" key="2">
    <source>
        <dbReference type="ARBA" id="ARBA00022908"/>
    </source>
</evidence>
<feature type="domain" description="Core-binding (CB)" evidence="7">
    <location>
        <begin position="89"/>
        <end position="170"/>
    </location>
</feature>
<dbReference type="GO" id="GO:0015074">
    <property type="term" value="P:DNA integration"/>
    <property type="evidence" value="ECO:0007669"/>
    <property type="project" value="UniProtKB-KW"/>
</dbReference>
<evidence type="ECO:0000259" key="6">
    <source>
        <dbReference type="PROSITE" id="PS51898"/>
    </source>
</evidence>
<dbReference type="Pfam" id="PF22022">
    <property type="entry name" value="Phage_int_M"/>
    <property type="match status" value="1"/>
</dbReference>
<gene>
    <name evidence="8" type="ORF">C8N34_108154</name>
</gene>
<dbReference type="RefSeq" id="WP_108129314.1">
    <property type="nucleotide sequence ID" value="NZ_QBKP01000008.1"/>
</dbReference>
<evidence type="ECO:0000256" key="4">
    <source>
        <dbReference type="ARBA" id="ARBA00023172"/>
    </source>
</evidence>
<accession>A0A2T6AZ08</accession>
<dbReference type="PROSITE" id="PS51898">
    <property type="entry name" value="TYR_RECOMBINASE"/>
    <property type="match status" value="1"/>
</dbReference>
<organism evidence="8 9">
    <name type="scientific">Gemmobacter caeni</name>
    <dbReference type="NCBI Taxonomy" id="589035"/>
    <lineage>
        <taxon>Bacteria</taxon>
        <taxon>Pseudomonadati</taxon>
        <taxon>Pseudomonadota</taxon>
        <taxon>Alphaproteobacteria</taxon>
        <taxon>Rhodobacterales</taxon>
        <taxon>Paracoccaceae</taxon>
        <taxon>Gemmobacter</taxon>
    </lineage>
</organism>
<dbReference type="InterPro" id="IPR011010">
    <property type="entry name" value="DNA_brk_join_enz"/>
</dbReference>
<dbReference type="PANTHER" id="PTHR30629:SF2">
    <property type="entry name" value="PROPHAGE INTEGRASE INTS-RELATED"/>
    <property type="match status" value="1"/>
</dbReference>
<dbReference type="Gene3D" id="1.10.150.130">
    <property type="match status" value="1"/>
</dbReference>
<keyword evidence="3 5" id="KW-0238">DNA-binding</keyword>
<evidence type="ECO:0000256" key="1">
    <source>
        <dbReference type="ARBA" id="ARBA00008857"/>
    </source>
</evidence>
<dbReference type="GO" id="GO:0003677">
    <property type="term" value="F:DNA binding"/>
    <property type="evidence" value="ECO:0007669"/>
    <property type="project" value="UniProtKB-UniRule"/>
</dbReference>
<dbReference type="InterPro" id="IPR010998">
    <property type="entry name" value="Integrase_recombinase_N"/>
</dbReference>
<reference evidence="8 9" key="1">
    <citation type="submission" date="2018-04" db="EMBL/GenBank/DDBJ databases">
        <title>Genomic Encyclopedia of Archaeal and Bacterial Type Strains, Phase II (KMG-II): from individual species to whole genera.</title>
        <authorList>
            <person name="Goeker M."/>
        </authorList>
    </citation>
    <scope>NUCLEOTIDE SEQUENCE [LARGE SCALE GENOMIC DNA]</scope>
    <source>
        <strain evidence="8 9">DSM 21823</strain>
    </source>
</reference>
<dbReference type="InterPro" id="IPR053876">
    <property type="entry name" value="Phage_int_M"/>
</dbReference>